<keyword evidence="1" id="KW-0472">Membrane</keyword>
<name>W9CU91_SCLBF</name>
<gene>
    <name evidence="2" type="ORF">SBOR_1541</name>
</gene>
<dbReference type="SUPFAM" id="SSF55298">
    <property type="entry name" value="YjgF-like"/>
    <property type="match status" value="1"/>
</dbReference>
<feature type="transmembrane region" description="Helical" evidence="1">
    <location>
        <begin position="394"/>
        <end position="420"/>
    </location>
</feature>
<dbReference type="GO" id="GO:0005829">
    <property type="term" value="C:cytosol"/>
    <property type="evidence" value="ECO:0007669"/>
    <property type="project" value="TreeGrafter"/>
</dbReference>
<dbReference type="EMBL" id="AYSA01000054">
    <property type="protein sequence ID" value="ESZ98085.1"/>
    <property type="molecule type" value="Genomic_DNA"/>
</dbReference>
<keyword evidence="3" id="KW-1185">Reference proteome</keyword>
<dbReference type="Gene3D" id="3.30.1330.40">
    <property type="entry name" value="RutC-like"/>
    <property type="match status" value="1"/>
</dbReference>
<keyword evidence="1" id="KW-1133">Transmembrane helix</keyword>
<dbReference type="GO" id="GO:0019239">
    <property type="term" value="F:deaminase activity"/>
    <property type="evidence" value="ECO:0007669"/>
    <property type="project" value="TreeGrafter"/>
</dbReference>
<dbReference type="InterPro" id="IPR006175">
    <property type="entry name" value="YjgF/YER057c/UK114"/>
</dbReference>
<sequence length="548" mass="61794">MSHLNYFSYEGYGQRSKQDLWYSQAVRVGDVIECSGQGGWDRSTEAMNSDIVAQIEQAFDNVEQTLQTSGSRGWQDVFSVRSYHVPMNDEALKTMVRCLKKYCPDHQPIWTCIGVPNLAFDAMKVEIEVRAHVPAEKKENTTARIMGTASNVFQASRKIYGQGKEIHGKIQGVQQQAKTLGVSLPKDAPSIPRNRAEFKREAKGHARGCVCGVWTGLKAEAKKYITYVGSLLLFAVISIGLVCFLIPALWYHPHLQLLTLTTKAKAILSDTTRGGNLNATDGESVHYRVYLLHYCVSGLTAKAEKQFNMTNGCHLSKQALHEHILPALSSTFMPPLPGNDVPGPSTDIQTLFKHYGYISFCLYILDIILLPIVAGGFIWWFISTVTPWKRTFRAVLCLFTGTLLAPAVLQSLLVSHTIYILKHNIDMSTSSLKITVEPGFVYLFLIHLFWVALLFNIICFRLIDMCREKRKNRKLRQVQETLEAQNQQDPYGDAYKGHVVATDTLYDTKSYEMEEFPHTKQSVGIARKPVKMNYSYDNGDLGDRKLEM</sequence>
<dbReference type="STRING" id="1432307.W9CU91"/>
<dbReference type="HOGENOM" id="CLU_036834_0_0_1"/>
<dbReference type="Proteomes" id="UP000019487">
    <property type="component" value="Unassembled WGS sequence"/>
</dbReference>
<keyword evidence="1" id="KW-0812">Transmembrane</keyword>
<evidence type="ECO:0000256" key="1">
    <source>
        <dbReference type="SAM" id="Phobius"/>
    </source>
</evidence>
<reference evidence="2 3" key="1">
    <citation type="journal article" date="2014" name="Genome Announc.">
        <title>Draft genome sequence of Sclerotinia borealis, a psychrophilic plant pathogenic fungus.</title>
        <authorList>
            <person name="Mardanov A.V."/>
            <person name="Beletsky A.V."/>
            <person name="Kadnikov V.V."/>
            <person name="Ignatov A.N."/>
            <person name="Ravin N.V."/>
        </authorList>
    </citation>
    <scope>NUCLEOTIDE SEQUENCE [LARGE SCALE GENOMIC DNA]</scope>
    <source>
        <strain evidence="3">F-4157</strain>
    </source>
</reference>
<organism evidence="2 3">
    <name type="scientific">Sclerotinia borealis (strain F-4128)</name>
    <dbReference type="NCBI Taxonomy" id="1432307"/>
    <lineage>
        <taxon>Eukaryota</taxon>
        <taxon>Fungi</taxon>
        <taxon>Dikarya</taxon>
        <taxon>Ascomycota</taxon>
        <taxon>Pezizomycotina</taxon>
        <taxon>Leotiomycetes</taxon>
        <taxon>Helotiales</taxon>
        <taxon>Sclerotiniaceae</taxon>
        <taxon>Sclerotinia</taxon>
    </lineage>
</organism>
<dbReference type="CDD" id="cd06152">
    <property type="entry name" value="YjgF_YER057c_UK114_like_4"/>
    <property type="match status" value="1"/>
</dbReference>
<dbReference type="PANTHER" id="PTHR11803">
    <property type="entry name" value="2-IMINOBUTANOATE/2-IMINOPROPANOATE DEAMINASE RIDA"/>
    <property type="match status" value="1"/>
</dbReference>
<evidence type="ECO:0000313" key="2">
    <source>
        <dbReference type="EMBL" id="ESZ98085.1"/>
    </source>
</evidence>
<dbReference type="OrthoDB" id="3539294at2759"/>
<feature type="transmembrane region" description="Helical" evidence="1">
    <location>
        <begin position="440"/>
        <end position="463"/>
    </location>
</feature>
<proteinExistence type="predicted"/>
<dbReference type="GO" id="GO:0005739">
    <property type="term" value="C:mitochondrion"/>
    <property type="evidence" value="ECO:0007669"/>
    <property type="project" value="TreeGrafter"/>
</dbReference>
<protein>
    <submittedName>
        <fullName evidence="2">Uncharacterized protein</fullName>
    </submittedName>
</protein>
<accession>W9CU91</accession>
<dbReference type="AlphaFoldDB" id="W9CU91"/>
<dbReference type="PANTHER" id="PTHR11803:SF39">
    <property type="entry name" value="2-IMINOBUTANOATE_2-IMINOPROPANOATE DEAMINASE"/>
    <property type="match status" value="1"/>
</dbReference>
<evidence type="ECO:0000313" key="3">
    <source>
        <dbReference type="Proteomes" id="UP000019487"/>
    </source>
</evidence>
<feature type="transmembrane region" description="Helical" evidence="1">
    <location>
        <begin position="224"/>
        <end position="250"/>
    </location>
</feature>
<dbReference type="Pfam" id="PF01042">
    <property type="entry name" value="Ribonuc_L-PSP"/>
    <property type="match status" value="1"/>
</dbReference>
<feature type="transmembrane region" description="Helical" evidence="1">
    <location>
        <begin position="357"/>
        <end position="382"/>
    </location>
</feature>
<dbReference type="InterPro" id="IPR035959">
    <property type="entry name" value="RutC-like_sf"/>
</dbReference>
<comment type="caution">
    <text evidence="2">The sequence shown here is derived from an EMBL/GenBank/DDBJ whole genome shotgun (WGS) entry which is preliminary data.</text>
</comment>